<comment type="caution">
    <text evidence="9">Lacks conserved residue(s) required for the propagation of feature annotation.</text>
</comment>
<dbReference type="InterPro" id="IPR000245">
    <property type="entry name" value="ATPase_proteolipid_csu"/>
</dbReference>
<dbReference type="GO" id="GO:0005774">
    <property type="term" value="C:vacuolar membrane"/>
    <property type="evidence" value="ECO:0007669"/>
    <property type="project" value="UniProtKB-SubCell"/>
</dbReference>
<dbReference type="AlphaFoldDB" id="A0A6A4AY25"/>
<comment type="similarity">
    <text evidence="2 9">Belongs to the V-ATPase proteolipid subunit family.</text>
</comment>
<sequence length="100" mass="10564">MIAAEWWGLPGSAIDRHSLLPLALFPSFGGACCRHTQQRVLPPTVTATSNKRHHDLGAAYGTAKTGVGIASMGVMRPDLAMRNIIPVVMAGVLGIYALIV</sequence>
<feature type="non-terminal residue" evidence="11">
    <location>
        <position position="100"/>
    </location>
</feature>
<dbReference type="Gene3D" id="1.20.120.610">
    <property type="entry name" value="lithium bound rotor ring of v- atpase"/>
    <property type="match status" value="1"/>
</dbReference>
<dbReference type="Proteomes" id="UP000434957">
    <property type="component" value="Unassembled WGS sequence"/>
</dbReference>
<feature type="domain" description="V-ATPase proteolipid subunit C-like" evidence="10">
    <location>
        <begin position="56"/>
        <end position="100"/>
    </location>
</feature>
<keyword evidence="3 9" id="KW-0813">Transport</keyword>
<keyword evidence="6 9" id="KW-1133">Transmembrane helix</keyword>
<comment type="caution">
    <text evidence="11">The sequence shown here is derived from an EMBL/GenBank/DDBJ whole genome shotgun (WGS) entry which is preliminary data.</text>
</comment>
<dbReference type="GO" id="GO:0046961">
    <property type="term" value="F:proton-transporting ATPase activity, rotational mechanism"/>
    <property type="evidence" value="ECO:0007669"/>
    <property type="project" value="InterPro"/>
</dbReference>
<dbReference type="NCBIfam" id="TIGR01100">
    <property type="entry name" value="V_ATP_synt_C"/>
    <property type="match status" value="1"/>
</dbReference>
<dbReference type="InterPro" id="IPR035921">
    <property type="entry name" value="F/V-ATP_Csub_sf"/>
</dbReference>
<reference evidence="11 12" key="1">
    <citation type="submission" date="2018-08" db="EMBL/GenBank/DDBJ databases">
        <title>Genomic investigation of the strawberry pathogen Phytophthora fragariae indicates pathogenicity is determined by transcriptional variation in three key races.</title>
        <authorList>
            <person name="Adams T.M."/>
            <person name="Armitage A.D."/>
            <person name="Sobczyk M.K."/>
            <person name="Bates H.J."/>
            <person name="Dunwell J.M."/>
            <person name="Nellist C.F."/>
            <person name="Harrison R.J."/>
        </authorList>
    </citation>
    <scope>NUCLEOTIDE SEQUENCE [LARGE SCALE GENOMIC DNA]</scope>
    <source>
        <strain evidence="11 12">SCRP333</strain>
    </source>
</reference>
<evidence type="ECO:0000256" key="1">
    <source>
        <dbReference type="ARBA" id="ARBA00004141"/>
    </source>
</evidence>
<dbReference type="InterPro" id="IPR002379">
    <property type="entry name" value="ATPase_proteolipid_c-like_dom"/>
</dbReference>
<evidence type="ECO:0000259" key="10">
    <source>
        <dbReference type="Pfam" id="PF00137"/>
    </source>
</evidence>
<evidence type="ECO:0000313" key="11">
    <source>
        <dbReference type="EMBL" id="KAE9263102.1"/>
    </source>
</evidence>
<dbReference type="Pfam" id="PF00137">
    <property type="entry name" value="ATP-synt_C"/>
    <property type="match status" value="1"/>
</dbReference>
<keyword evidence="7 9" id="KW-0406">Ion transport</keyword>
<evidence type="ECO:0000313" key="12">
    <source>
        <dbReference type="Proteomes" id="UP000434957"/>
    </source>
</evidence>
<dbReference type="InterPro" id="IPR011555">
    <property type="entry name" value="ATPase_proteolipid_su_C_euk"/>
</dbReference>
<accession>A0A6A4AY25</accession>
<organism evidence="11 12">
    <name type="scientific">Phytophthora rubi</name>
    <dbReference type="NCBI Taxonomy" id="129364"/>
    <lineage>
        <taxon>Eukaryota</taxon>
        <taxon>Sar</taxon>
        <taxon>Stramenopiles</taxon>
        <taxon>Oomycota</taxon>
        <taxon>Peronosporomycetes</taxon>
        <taxon>Peronosporales</taxon>
        <taxon>Peronosporaceae</taxon>
        <taxon>Phytophthora</taxon>
    </lineage>
</organism>
<evidence type="ECO:0000256" key="3">
    <source>
        <dbReference type="ARBA" id="ARBA00022448"/>
    </source>
</evidence>
<evidence type="ECO:0000256" key="6">
    <source>
        <dbReference type="ARBA" id="ARBA00022989"/>
    </source>
</evidence>
<feature type="transmembrane region" description="Helical" evidence="9">
    <location>
        <begin position="79"/>
        <end position="99"/>
    </location>
</feature>
<dbReference type="EMBL" id="QXFT01009180">
    <property type="protein sequence ID" value="KAE9263102.1"/>
    <property type="molecule type" value="Genomic_DNA"/>
</dbReference>
<dbReference type="GO" id="GO:0033179">
    <property type="term" value="C:proton-transporting V-type ATPase, V0 domain"/>
    <property type="evidence" value="ECO:0007669"/>
    <property type="project" value="InterPro"/>
</dbReference>
<dbReference type="PRINTS" id="PR00122">
    <property type="entry name" value="VACATPASE"/>
</dbReference>
<keyword evidence="5 9" id="KW-0375">Hydrogen ion transport</keyword>
<evidence type="ECO:0000256" key="8">
    <source>
        <dbReference type="ARBA" id="ARBA00023136"/>
    </source>
</evidence>
<keyword evidence="9" id="KW-0926">Vacuole</keyword>
<dbReference type="PANTHER" id="PTHR10263">
    <property type="entry name" value="V-TYPE PROTON ATPASE PROTEOLIPID SUBUNIT"/>
    <property type="match status" value="1"/>
</dbReference>
<evidence type="ECO:0000256" key="9">
    <source>
        <dbReference type="RuleBase" id="RU363060"/>
    </source>
</evidence>
<keyword evidence="12" id="KW-1185">Reference proteome</keyword>
<evidence type="ECO:0000256" key="2">
    <source>
        <dbReference type="ARBA" id="ARBA00007296"/>
    </source>
</evidence>
<keyword evidence="4 9" id="KW-0812">Transmembrane</keyword>
<name>A0A6A4AY25_9STRA</name>
<dbReference type="CDD" id="cd18175">
    <property type="entry name" value="ATP-synt_Vo_c_ATP6C_rpt1"/>
    <property type="match status" value="1"/>
</dbReference>
<gene>
    <name evidence="11" type="ORF">PR003_g33279</name>
</gene>
<evidence type="ECO:0000256" key="5">
    <source>
        <dbReference type="ARBA" id="ARBA00022781"/>
    </source>
</evidence>
<protein>
    <recommendedName>
        <fullName evidence="9">V-type proton ATPase proteolipid subunit</fullName>
    </recommendedName>
</protein>
<proteinExistence type="inferred from homology"/>
<keyword evidence="8 9" id="KW-0472">Membrane</keyword>
<evidence type="ECO:0000256" key="4">
    <source>
        <dbReference type="ARBA" id="ARBA00022692"/>
    </source>
</evidence>
<comment type="subcellular location">
    <subcellularLocation>
        <location evidence="1">Membrane</location>
        <topology evidence="1">Multi-pass membrane protein</topology>
    </subcellularLocation>
    <subcellularLocation>
        <location evidence="9">Vacuole membrane</location>
        <topology evidence="9">Multi-pass membrane protein</topology>
    </subcellularLocation>
</comment>
<evidence type="ECO:0000256" key="7">
    <source>
        <dbReference type="ARBA" id="ARBA00023065"/>
    </source>
</evidence>